<dbReference type="Proteomes" id="UP000016924">
    <property type="component" value="Unassembled WGS sequence"/>
</dbReference>
<accession>R7YVI8</accession>
<feature type="domain" description="Heterokaryon incompatibility" evidence="1">
    <location>
        <begin position="94"/>
        <end position="250"/>
    </location>
</feature>
<dbReference type="OMA" id="SYTWDAS"/>
<dbReference type="PANTHER" id="PTHR24148:SF73">
    <property type="entry name" value="HET DOMAIN PROTEIN (AFU_ORTHOLOGUE AFUA_8G01020)"/>
    <property type="match status" value="1"/>
</dbReference>
<evidence type="ECO:0000313" key="2">
    <source>
        <dbReference type="EMBL" id="EON65863.1"/>
    </source>
</evidence>
<proteinExistence type="predicted"/>
<dbReference type="EMBL" id="JH767576">
    <property type="protein sequence ID" value="EON65863.1"/>
    <property type="molecule type" value="Genomic_DNA"/>
</dbReference>
<dbReference type="PANTHER" id="PTHR24148">
    <property type="entry name" value="ANKYRIN REPEAT DOMAIN-CONTAINING PROTEIN 39 HOMOLOG-RELATED"/>
    <property type="match status" value="1"/>
</dbReference>
<sequence length="672" mass="76797">MEVDEPDMREDTCDSLVHVRSQYPNPIYSMLLYIQRYKTLHEKSLEWVQELECLYMKKPTRKRRRAEDDRPAGPAKRLLGRRYINPLNHSERNYVAVSYTWNPAQGEEHATGGYCVETRQERQPVLTKVRDVVLKRVTKYVKYRNCENFWIDKECVDQDDPGEQELAIQSMDLVYSLSRYPVALLSVRVESVENFSLLLELLRGAFVRDENDAPFLKRGSEINRKAEKALKLLDRITSDRWWTRGWTFQEDYRASTKMTLLIPHDRSLEAQKRNAQDSVSGKPLFGKLSGELCVNSADFRKEASRFCLAYQKQQRHEEQDDATCKNILMRAGKYTELLRNISGDVDSTFCRSMSPVIFADINSRGIEKHSDRLAIAANCCNYSIRLDTRVLKTEGCSLSMAMLALYLFNGEIIMNNDDDNDGSSSAPLADNISDFLKKQSLNTFQPAVDEGLTYIKSCRFIDVQLVKEGVQTAGHLWKLGKAISIDLAFSLPFEEDSPNGLTEFQRCCLKQLVAELASGGQGRQYTALAEDLDNYLKEDVRLSDEHKPSFSKRFKDCMAGELVEAIRSKGKILRLACLVNQLPTEEYSPYSGIFACDIGEDGTAGYVFTASRPAGGDFGDIDKHVSLKVDLRSSTKEGFPRLFTKRWVNGLYFFEGRRRRKVVFPWPASLTM</sequence>
<keyword evidence="3" id="KW-1185">Reference proteome</keyword>
<evidence type="ECO:0000313" key="3">
    <source>
        <dbReference type="Proteomes" id="UP000016924"/>
    </source>
</evidence>
<dbReference type="HOGENOM" id="CLU_016235_0_0_1"/>
<organism evidence="2 3">
    <name type="scientific">Coniosporium apollinis (strain CBS 100218)</name>
    <name type="common">Rock-inhabiting black yeast</name>
    <dbReference type="NCBI Taxonomy" id="1168221"/>
    <lineage>
        <taxon>Eukaryota</taxon>
        <taxon>Fungi</taxon>
        <taxon>Dikarya</taxon>
        <taxon>Ascomycota</taxon>
        <taxon>Pezizomycotina</taxon>
        <taxon>Dothideomycetes</taxon>
        <taxon>Dothideomycetes incertae sedis</taxon>
        <taxon>Coniosporium</taxon>
    </lineage>
</organism>
<dbReference type="eggNOG" id="ENOG502SQ2Q">
    <property type="taxonomic scope" value="Eukaryota"/>
</dbReference>
<gene>
    <name evidence="2" type="ORF">W97_05105</name>
</gene>
<dbReference type="OrthoDB" id="270167at2759"/>
<dbReference type="GeneID" id="19902416"/>
<dbReference type="InterPro" id="IPR010730">
    <property type="entry name" value="HET"/>
</dbReference>
<name>R7YVI8_CONA1</name>
<protein>
    <recommendedName>
        <fullName evidence="1">Heterokaryon incompatibility domain-containing protein</fullName>
    </recommendedName>
</protein>
<reference evidence="3" key="1">
    <citation type="submission" date="2012-06" db="EMBL/GenBank/DDBJ databases">
        <title>The genome sequence of Coniosporium apollinis CBS 100218.</title>
        <authorList>
            <consortium name="The Broad Institute Genome Sequencing Platform"/>
            <person name="Cuomo C."/>
            <person name="Gorbushina A."/>
            <person name="Noack S."/>
            <person name="Walker B."/>
            <person name="Young S.K."/>
            <person name="Zeng Q."/>
            <person name="Gargeya S."/>
            <person name="Fitzgerald M."/>
            <person name="Haas B."/>
            <person name="Abouelleil A."/>
            <person name="Alvarado L."/>
            <person name="Arachchi H.M."/>
            <person name="Berlin A.M."/>
            <person name="Chapman S.B."/>
            <person name="Goldberg J."/>
            <person name="Griggs A."/>
            <person name="Gujja S."/>
            <person name="Hansen M."/>
            <person name="Howarth C."/>
            <person name="Imamovic A."/>
            <person name="Larimer J."/>
            <person name="McCowan C."/>
            <person name="Montmayeur A."/>
            <person name="Murphy C."/>
            <person name="Neiman D."/>
            <person name="Pearson M."/>
            <person name="Priest M."/>
            <person name="Roberts A."/>
            <person name="Saif S."/>
            <person name="Shea T."/>
            <person name="Sisk P."/>
            <person name="Sykes S."/>
            <person name="Wortman J."/>
            <person name="Nusbaum C."/>
            <person name="Birren B."/>
        </authorList>
    </citation>
    <scope>NUCLEOTIDE SEQUENCE [LARGE SCALE GENOMIC DNA]</scope>
    <source>
        <strain evidence="3">CBS 100218</strain>
    </source>
</reference>
<dbReference type="Pfam" id="PF06985">
    <property type="entry name" value="HET"/>
    <property type="match status" value="1"/>
</dbReference>
<evidence type="ECO:0000259" key="1">
    <source>
        <dbReference type="Pfam" id="PF06985"/>
    </source>
</evidence>
<dbReference type="InterPro" id="IPR052895">
    <property type="entry name" value="HetReg/Transcr_Mod"/>
</dbReference>
<dbReference type="AlphaFoldDB" id="R7YVI8"/>
<dbReference type="STRING" id="1168221.R7YVI8"/>
<dbReference type="RefSeq" id="XP_007781180.1">
    <property type="nucleotide sequence ID" value="XM_007782990.1"/>
</dbReference>